<dbReference type="Gene3D" id="1.10.3290.10">
    <property type="entry name" value="Fido-like domain"/>
    <property type="match status" value="1"/>
</dbReference>
<dbReference type="InterPro" id="IPR036597">
    <property type="entry name" value="Fido-like_dom_sf"/>
</dbReference>
<name>A0A2W4RY04_9GAMM</name>
<gene>
    <name evidence="1" type="ORF">DM484_00205</name>
</gene>
<evidence type="ECO:0000313" key="1">
    <source>
        <dbReference type="EMBL" id="PZN87743.1"/>
    </source>
</evidence>
<protein>
    <recommendedName>
        <fullName evidence="3">Fido domain-containing protein</fullName>
    </recommendedName>
</protein>
<sequence length="154" mass="17940">LGNSAHLLELNTRVLCGTNEQKRYEYKKHIEANNRYFYERSDAGIQDLSDWYALHSHESVWCRAAGIYIRILTEPQLFIEGNDRTGSLVMSYLLAKEGHPPFVLNLSNAKAYFDSSALIKKMPRNSLIRLYRLPRLKIRIADFLKNQIYAIHTH</sequence>
<dbReference type="SUPFAM" id="SSF140931">
    <property type="entry name" value="Fic-like"/>
    <property type="match status" value="1"/>
</dbReference>
<dbReference type="EMBL" id="QJPH01000026">
    <property type="protein sequence ID" value="PZN87743.1"/>
    <property type="molecule type" value="Genomic_DNA"/>
</dbReference>
<proteinExistence type="predicted"/>
<accession>A0A2W4RY04</accession>
<dbReference type="AlphaFoldDB" id="A0A2W4RY04"/>
<evidence type="ECO:0000313" key="2">
    <source>
        <dbReference type="Proteomes" id="UP000249396"/>
    </source>
</evidence>
<feature type="non-terminal residue" evidence="1">
    <location>
        <position position="1"/>
    </location>
</feature>
<comment type="caution">
    <text evidence="1">The sequence shown here is derived from an EMBL/GenBank/DDBJ whole genome shotgun (WGS) entry which is preliminary data.</text>
</comment>
<dbReference type="Proteomes" id="UP000249396">
    <property type="component" value="Unassembled WGS sequence"/>
</dbReference>
<evidence type="ECO:0008006" key="3">
    <source>
        <dbReference type="Google" id="ProtNLM"/>
    </source>
</evidence>
<organism evidence="1 2">
    <name type="scientific">Candidatus Methylumidiphilus alinenensis</name>
    <dbReference type="NCBI Taxonomy" id="2202197"/>
    <lineage>
        <taxon>Bacteria</taxon>
        <taxon>Pseudomonadati</taxon>
        <taxon>Pseudomonadota</taxon>
        <taxon>Gammaproteobacteria</taxon>
        <taxon>Methylococcales</taxon>
        <taxon>Candidatus Methylumidiphilus</taxon>
    </lineage>
</organism>
<reference evidence="1 2" key="1">
    <citation type="journal article" date="2018" name="Aquat. Microb. Ecol.">
        <title>Gammaproteobacterial methanotrophs dominate.</title>
        <authorList>
            <person name="Rissanen A.J."/>
            <person name="Saarenheimo J."/>
            <person name="Tiirola M."/>
            <person name="Peura S."/>
            <person name="Aalto S.L."/>
            <person name="Karvinen A."/>
            <person name="Nykanen H."/>
        </authorList>
    </citation>
    <scope>NUCLEOTIDE SEQUENCE [LARGE SCALE GENOMIC DNA]</scope>
    <source>
        <strain evidence="1">AMbin10</strain>
    </source>
</reference>